<dbReference type="AlphaFoldDB" id="A0A9D4FG97"/>
<proteinExistence type="predicted"/>
<evidence type="ECO:0000313" key="1">
    <source>
        <dbReference type="EMBL" id="KAH3798323.1"/>
    </source>
</evidence>
<accession>A0A9D4FG97</accession>
<evidence type="ECO:0000313" key="2">
    <source>
        <dbReference type="Proteomes" id="UP000828390"/>
    </source>
</evidence>
<protein>
    <submittedName>
        <fullName evidence="1">Uncharacterized protein</fullName>
    </submittedName>
</protein>
<comment type="caution">
    <text evidence="1">The sequence shown here is derived from an EMBL/GenBank/DDBJ whole genome shotgun (WGS) entry which is preliminary data.</text>
</comment>
<sequence>MRNLKNPTGQVACWLEELGTYDLNVTHRGGLTHRNADARRSSSAPHHDDSI</sequence>
<name>A0A9D4FG97_DREPO</name>
<dbReference type="Proteomes" id="UP000828390">
    <property type="component" value="Unassembled WGS sequence"/>
</dbReference>
<organism evidence="1 2">
    <name type="scientific">Dreissena polymorpha</name>
    <name type="common">Zebra mussel</name>
    <name type="synonym">Mytilus polymorpha</name>
    <dbReference type="NCBI Taxonomy" id="45954"/>
    <lineage>
        <taxon>Eukaryota</taxon>
        <taxon>Metazoa</taxon>
        <taxon>Spiralia</taxon>
        <taxon>Lophotrochozoa</taxon>
        <taxon>Mollusca</taxon>
        <taxon>Bivalvia</taxon>
        <taxon>Autobranchia</taxon>
        <taxon>Heteroconchia</taxon>
        <taxon>Euheterodonta</taxon>
        <taxon>Imparidentia</taxon>
        <taxon>Neoheterodontei</taxon>
        <taxon>Myida</taxon>
        <taxon>Dreissenoidea</taxon>
        <taxon>Dreissenidae</taxon>
        <taxon>Dreissena</taxon>
    </lineage>
</organism>
<gene>
    <name evidence="1" type="ORF">DPMN_151921</name>
</gene>
<reference evidence="1" key="2">
    <citation type="submission" date="2020-11" db="EMBL/GenBank/DDBJ databases">
        <authorList>
            <person name="McCartney M.A."/>
            <person name="Auch B."/>
            <person name="Kono T."/>
            <person name="Mallez S."/>
            <person name="Becker A."/>
            <person name="Gohl D.M."/>
            <person name="Silverstein K.A.T."/>
            <person name="Koren S."/>
            <person name="Bechman K.B."/>
            <person name="Herman A."/>
            <person name="Abrahante J.E."/>
            <person name="Garbe J."/>
        </authorList>
    </citation>
    <scope>NUCLEOTIDE SEQUENCE</scope>
    <source>
        <strain evidence="1">Duluth1</strain>
        <tissue evidence="1">Whole animal</tissue>
    </source>
</reference>
<keyword evidence="2" id="KW-1185">Reference proteome</keyword>
<reference evidence="1" key="1">
    <citation type="journal article" date="2019" name="bioRxiv">
        <title>The Genome of the Zebra Mussel, Dreissena polymorpha: A Resource for Invasive Species Research.</title>
        <authorList>
            <person name="McCartney M.A."/>
            <person name="Auch B."/>
            <person name="Kono T."/>
            <person name="Mallez S."/>
            <person name="Zhang Y."/>
            <person name="Obille A."/>
            <person name="Becker A."/>
            <person name="Abrahante J.E."/>
            <person name="Garbe J."/>
            <person name="Badalamenti J.P."/>
            <person name="Herman A."/>
            <person name="Mangelson H."/>
            <person name="Liachko I."/>
            <person name="Sullivan S."/>
            <person name="Sone E.D."/>
            <person name="Koren S."/>
            <person name="Silverstein K.A.T."/>
            <person name="Beckman K.B."/>
            <person name="Gohl D.M."/>
        </authorList>
    </citation>
    <scope>NUCLEOTIDE SEQUENCE</scope>
    <source>
        <strain evidence="1">Duluth1</strain>
        <tissue evidence="1">Whole animal</tissue>
    </source>
</reference>
<dbReference type="EMBL" id="JAIWYP010000007">
    <property type="protein sequence ID" value="KAH3798323.1"/>
    <property type="molecule type" value="Genomic_DNA"/>
</dbReference>